<evidence type="ECO:0000313" key="2">
    <source>
        <dbReference type="Proteomes" id="UP000054324"/>
    </source>
</evidence>
<dbReference type="AlphaFoldDB" id="A0A074ZE78"/>
<dbReference type="GeneID" id="20321158"/>
<dbReference type="KEGG" id="ovi:T265_06979"/>
<dbReference type="EMBL" id="KL596772">
    <property type="protein sequence ID" value="KER25576.1"/>
    <property type="molecule type" value="Genomic_DNA"/>
</dbReference>
<evidence type="ECO:0000313" key="1">
    <source>
        <dbReference type="EMBL" id="KER25576.1"/>
    </source>
</evidence>
<dbReference type="CTD" id="20321158"/>
<gene>
    <name evidence="1" type="ORF">T265_06979</name>
</gene>
<protein>
    <submittedName>
        <fullName evidence="1">Uncharacterized protein</fullName>
    </submittedName>
</protein>
<dbReference type="RefSeq" id="XP_009170660.1">
    <property type="nucleotide sequence ID" value="XM_009172396.1"/>
</dbReference>
<organism evidence="1 2">
    <name type="scientific">Opisthorchis viverrini</name>
    <name type="common">Southeast Asian liver fluke</name>
    <dbReference type="NCBI Taxonomy" id="6198"/>
    <lineage>
        <taxon>Eukaryota</taxon>
        <taxon>Metazoa</taxon>
        <taxon>Spiralia</taxon>
        <taxon>Lophotrochozoa</taxon>
        <taxon>Platyhelminthes</taxon>
        <taxon>Trematoda</taxon>
        <taxon>Digenea</taxon>
        <taxon>Opisthorchiida</taxon>
        <taxon>Opisthorchiata</taxon>
        <taxon>Opisthorchiidae</taxon>
        <taxon>Opisthorchis</taxon>
    </lineage>
</organism>
<name>A0A074ZE78_OPIVI</name>
<reference evidence="1 2" key="1">
    <citation type="submission" date="2013-11" db="EMBL/GenBank/DDBJ databases">
        <title>Opisthorchis viverrini - life in the bile duct.</title>
        <authorList>
            <person name="Young N.D."/>
            <person name="Nagarajan N."/>
            <person name="Lin S.J."/>
            <person name="Korhonen P.K."/>
            <person name="Jex A.R."/>
            <person name="Hall R.S."/>
            <person name="Safavi-Hemami H."/>
            <person name="Kaewkong W."/>
            <person name="Bertrand D."/>
            <person name="Gao S."/>
            <person name="Seet Q."/>
            <person name="Wongkham S."/>
            <person name="Teh B.T."/>
            <person name="Wongkham C."/>
            <person name="Intapan P.M."/>
            <person name="Maleewong W."/>
            <person name="Yang X."/>
            <person name="Hu M."/>
            <person name="Wang Z."/>
            <person name="Hofmann A."/>
            <person name="Sternberg P.W."/>
            <person name="Tan P."/>
            <person name="Wang J."/>
            <person name="Gasser R.B."/>
        </authorList>
    </citation>
    <scope>NUCLEOTIDE SEQUENCE [LARGE SCALE GENOMIC DNA]</scope>
</reference>
<sequence length="236" mass="27405">MPTDRSQTIEQGSKTLICILVTKTGHRSSPERVFLEIRCLHSFVGQIQANVTKWPHEFRNRIPFFSRRKAKLFEQHILLAKFHSMTSTEFESEFRFAWIEKWNSVANFAGPFCNICFYLTDEKRKEEGLCCGVIYSEMPTDRSQTIEQGSKTLICILVTKTGHRSSPERVFLEIRCLHSFVGQIQANVTKWLHEFRNRIPFFSRRKAKLFEQHILLACLPISSITVTLVDMPTTTA</sequence>
<keyword evidence="2" id="KW-1185">Reference proteome</keyword>
<dbReference type="Proteomes" id="UP000054324">
    <property type="component" value="Unassembled WGS sequence"/>
</dbReference>
<proteinExistence type="predicted"/>
<accession>A0A074ZE78</accession>